<evidence type="ECO:0000256" key="1">
    <source>
        <dbReference type="SAM" id="SignalP"/>
    </source>
</evidence>
<evidence type="ECO:0000313" key="3">
    <source>
        <dbReference type="Proteomes" id="UP000324748"/>
    </source>
</evidence>
<dbReference type="AlphaFoldDB" id="A0A5B0QPC3"/>
<evidence type="ECO:0000313" key="2">
    <source>
        <dbReference type="EMBL" id="KAA1115028.1"/>
    </source>
</evidence>
<sequence>MHFFIVAILLAVISGLSSTNATQFGCGRTLTQGACRGPKEMKMPLKFLSYQAKWIGGPRHLYECMSASFIWCCPPGLSIKHNTVLPDAGCIRATENH</sequence>
<comment type="caution">
    <text evidence="2">The sequence shown here is derived from an EMBL/GenBank/DDBJ whole genome shotgun (WGS) entry which is preliminary data.</text>
</comment>
<feature type="signal peptide" evidence="1">
    <location>
        <begin position="1"/>
        <end position="21"/>
    </location>
</feature>
<dbReference type="OrthoDB" id="10296440at2759"/>
<keyword evidence="3" id="KW-1185">Reference proteome</keyword>
<dbReference type="EMBL" id="VSWC01000014">
    <property type="protein sequence ID" value="KAA1115028.1"/>
    <property type="molecule type" value="Genomic_DNA"/>
</dbReference>
<organism evidence="2 3">
    <name type="scientific">Puccinia graminis f. sp. tritici</name>
    <dbReference type="NCBI Taxonomy" id="56615"/>
    <lineage>
        <taxon>Eukaryota</taxon>
        <taxon>Fungi</taxon>
        <taxon>Dikarya</taxon>
        <taxon>Basidiomycota</taxon>
        <taxon>Pucciniomycotina</taxon>
        <taxon>Pucciniomycetes</taxon>
        <taxon>Pucciniales</taxon>
        <taxon>Pucciniaceae</taxon>
        <taxon>Puccinia</taxon>
    </lineage>
</organism>
<protein>
    <submittedName>
        <fullName evidence="2">Uncharacterized protein</fullName>
    </submittedName>
</protein>
<accession>A0A5B0QPC3</accession>
<reference evidence="2 3" key="1">
    <citation type="submission" date="2019-05" db="EMBL/GenBank/DDBJ databases">
        <title>Emergence of the Ug99 lineage of the wheat stem rust pathogen through somatic hybridization.</title>
        <authorList>
            <person name="Li F."/>
            <person name="Upadhyaya N.M."/>
            <person name="Sperschneider J."/>
            <person name="Matny O."/>
            <person name="Nguyen-Phuc H."/>
            <person name="Mago R."/>
            <person name="Raley C."/>
            <person name="Miller M.E."/>
            <person name="Silverstein K.A.T."/>
            <person name="Henningsen E."/>
            <person name="Hirsch C.D."/>
            <person name="Visser B."/>
            <person name="Pretorius Z.A."/>
            <person name="Steffenson B.J."/>
            <person name="Schwessinger B."/>
            <person name="Dodds P.N."/>
            <person name="Figueroa M."/>
        </authorList>
    </citation>
    <scope>NUCLEOTIDE SEQUENCE [LARGE SCALE GENOMIC DNA]</scope>
    <source>
        <strain evidence="2">21-0</strain>
    </source>
</reference>
<dbReference type="Proteomes" id="UP000324748">
    <property type="component" value="Unassembled WGS sequence"/>
</dbReference>
<keyword evidence="1" id="KW-0732">Signal</keyword>
<name>A0A5B0QPC3_PUCGR</name>
<feature type="chain" id="PRO_5022690708" evidence="1">
    <location>
        <begin position="22"/>
        <end position="97"/>
    </location>
</feature>
<gene>
    <name evidence="2" type="ORF">PGT21_029804</name>
</gene>
<proteinExistence type="predicted"/>